<protein>
    <recommendedName>
        <fullName evidence="3">Extracellular solute-binding protein</fullName>
    </recommendedName>
</protein>
<evidence type="ECO:0008006" key="3">
    <source>
        <dbReference type="Google" id="ProtNLM"/>
    </source>
</evidence>
<reference evidence="1 2" key="1">
    <citation type="submission" date="2021-06" db="EMBL/GenBank/DDBJ databases">
        <authorList>
            <person name="Criscuolo A."/>
        </authorList>
    </citation>
    <scope>NUCLEOTIDE SEQUENCE [LARGE SCALE GENOMIC DNA]</scope>
    <source>
        <strain evidence="2">CIP 111802</strain>
    </source>
</reference>
<organism evidence="1 2">
    <name type="scientific">Paenibacillus allorhizosphaerae</name>
    <dbReference type="NCBI Taxonomy" id="2849866"/>
    <lineage>
        <taxon>Bacteria</taxon>
        <taxon>Bacillati</taxon>
        <taxon>Bacillota</taxon>
        <taxon>Bacilli</taxon>
        <taxon>Bacillales</taxon>
        <taxon>Paenibacillaceae</taxon>
        <taxon>Paenibacillus</taxon>
    </lineage>
</organism>
<dbReference type="Proteomes" id="UP000730618">
    <property type="component" value="Unassembled WGS sequence"/>
</dbReference>
<proteinExistence type="predicted"/>
<dbReference type="PANTHER" id="PTHR43649:SF12">
    <property type="entry name" value="DIACETYLCHITOBIOSE BINDING PROTEIN DASA"/>
    <property type="match status" value="1"/>
</dbReference>
<comment type="caution">
    <text evidence="1">The sequence shown here is derived from an EMBL/GenBank/DDBJ whole genome shotgun (WGS) entry which is preliminary data.</text>
</comment>
<dbReference type="EMBL" id="CAJVCE010000003">
    <property type="protein sequence ID" value="CAG7627489.1"/>
    <property type="molecule type" value="Genomic_DNA"/>
</dbReference>
<dbReference type="Pfam" id="PF01547">
    <property type="entry name" value="SBP_bac_1"/>
    <property type="match status" value="1"/>
</dbReference>
<keyword evidence="2" id="KW-1185">Reference proteome</keyword>
<gene>
    <name evidence="1" type="ORF">PAECIP111802_01359</name>
</gene>
<evidence type="ECO:0000313" key="2">
    <source>
        <dbReference type="Proteomes" id="UP000730618"/>
    </source>
</evidence>
<dbReference type="InterPro" id="IPR006059">
    <property type="entry name" value="SBP"/>
</dbReference>
<dbReference type="InterPro" id="IPR050490">
    <property type="entry name" value="Bact_solute-bd_prot1"/>
</dbReference>
<evidence type="ECO:0000313" key="1">
    <source>
        <dbReference type="EMBL" id="CAG7627489.1"/>
    </source>
</evidence>
<dbReference type="PANTHER" id="PTHR43649">
    <property type="entry name" value="ARABINOSE-BINDING PROTEIN-RELATED"/>
    <property type="match status" value="1"/>
</dbReference>
<accession>A0ABN7TI23</accession>
<sequence>MGQNHGEKKPNTAKKWLQWMSIGTLVVPLAACSSNGSEANDIQSGTAEKSKDPVSLTFYSTSTWSQEAFYERFGDAMRKKFPNYNIEYIAIGKGTTLPEIISSGTQIDIVWQDVNSTIPQLIEYGLQFDMTDLIKKHGLDLKTLEPSTIDIIKQMSEGKMYALPIVINTAALYYNKDIFDRFGIAYPQDGMTWDQVSDLARKLRRTDGGQEYYGIATGSQPQLNMSAFSIPFIDPKTEKPTILTDERWKTIYTQLTALRKTSDNKSLVEDNFVKDKNVAMLDYLANTFLNKDMSMMNWDLVAYPTFKELPGKGPQTLPTLFGITSVSKHKDEAMEVLKFMLSEEAQLSLSERAIIPVLQNEKVLKAFGTKAKYPNKNYQAILKWKFSPIAPKTKYETKARTIFAKPTVDLGSDKIDMNTAFRQIDEETSKMIAEEKAK</sequence>
<dbReference type="RefSeq" id="WP_218097703.1">
    <property type="nucleotide sequence ID" value="NZ_CAJVCE010000003.1"/>
</dbReference>
<name>A0ABN7TI23_9BACL</name>